<evidence type="ECO:0000313" key="1">
    <source>
        <dbReference type="EMBL" id="SFO60985.1"/>
    </source>
</evidence>
<comment type="caution">
    <text evidence="1">The sequence shown here is derived from an EMBL/GenBank/DDBJ whole genome shotgun (WGS) entry which is preliminary data.</text>
</comment>
<name>A0AB38C284_PSESX</name>
<dbReference type="RefSeq" id="WP_074910684.1">
    <property type="nucleotide sequence ID" value="NZ_FOVV01000055.1"/>
</dbReference>
<protein>
    <submittedName>
        <fullName evidence="1">Uncharacterized protein</fullName>
    </submittedName>
</protein>
<gene>
    <name evidence="1" type="ORF">SAMN05444065_1551</name>
</gene>
<dbReference type="AlphaFoldDB" id="A0AB38C284"/>
<organism evidence="1 2">
    <name type="scientific">Pseudomonas syringae</name>
    <dbReference type="NCBI Taxonomy" id="317"/>
    <lineage>
        <taxon>Bacteria</taxon>
        <taxon>Pseudomonadati</taxon>
        <taxon>Pseudomonadota</taxon>
        <taxon>Gammaproteobacteria</taxon>
        <taxon>Pseudomonadales</taxon>
        <taxon>Pseudomonadaceae</taxon>
        <taxon>Pseudomonas</taxon>
    </lineage>
</organism>
<sequence length="74" mass="8826">MEFYFRFLEILAAYNALRLGFFIQTRDSIRRNQSNTFIFLRSLSHLENEALGKDSLDKRQLTDGMLRHILQPTF</sequence>
<accession>A0AB38C284</accession>
<reference evidence="1 2" key="1">
    <citation type="submission" date="2016-10" db="EMBL/GenBank/DDBJ databases">
        <authorList>
            <person name="Varghese N."/>
            <person name="Submissions S."/>
        </authorList>
    </citation>
    <scope>NUCLEOTIDE SEQUENCE [LARGE SCALE GENOMIC DNA]</scope>
    <source>
        <strain evidence="1 2">BS0292</strain>
    </source>
</reference>
<dbReference type="EMBL" id="FOVV01000055">
    <property type="protein sequence ID" value="SFO60985.1"/>
    <property type="molecule type" value="Genomic_DNA"/>
</dbReference>
<evidence type="ECO:0000313" key="2">
    <source>
        <dbReference type="Proteomes" id="UP000183083"/>
    </source>
</evidence>
<proteinExistence type="predicted"/>
<dbReference type="Proteomes" id="UP000183083">
    <property type="component" value="Unassembled WGS sequence"/>
</dbReference>